<evidence type="ECO:0000256" key="1">
    <source>
        <dbReference type="SAM" id="MobiDB-lite"/>
    </source>
</evidence>
<accession>A0ABU6ZV05</accession>
<name>A0ABU6ZV05_9FABA</name>
<protein>
    <submittedName>
        <fullName evidence="2">Uncharacterized protein</fullName>
    </submittedName>
</protein>
<feature type="region of interest" description="Disordered" evidence="1">
    <location>
        <begin position="237"/>
        <end position="257"/>
    </location>
</feature>
<reference evidence="2 3" key="1">
    <citation type="journal article" date="2023" name="Plants (Basel)">
        <title>Bridging the Gap: Combining Genomics and Transcriptomics Approaches to Understand Stylosanthes scabra, an Orphan Legume from the Brazilian Caatinga.</title>
        <authorList>
            <person name="Ferreira-Neto J.R.C."/>
            <person name="da Silva M.D."/>
            <person name="Binneck E."/>
            <person name="de Melo N.F."/>
            <person name="da Silva R.H."/>
            <person name="de Melo A.L.T.M."/>
            <person name="Pandolfi V."/>
            <person name="Bustamante F.O."/>
            <person name="Brasileiro-Vidal A.C."/>
            <person name="Benko-Iseppon A.M."/>
        </authorList>
    </citation>
    <scope>NUCLEOTIDE SEQUENCE [LARGE SCALE GENOMIC DNA]</scope>
    <source>
        <tissue evidence="2">Leaves</tissue>
    </source>
</reference>
<evidence type="ECO:0000313" key="2">
    <source>
        <dbReference type="EMBL" id="MED6225824.1"/>
    </source>
</evidence>
<dbReference type="Proteomes" id="UP001341840">
    <property type="component" value="Unassembled WGS sequence"/>
</dbReference>
<comment type="caution">
    <text evidence="2">The sequence shown here is derived from an EMBL/GenBank/DDBJ whole genome shotgun (WGS) entry which is preliminary data.</text>
</comment>
<dbReference type="EMBL" id="JASCZI010274253">
    <property type="protein sequence ID" value="MED6225824.1"/>
    <property type="molecule type" value="Genomic_DNA"/>
</dbReference>
<keyword evidence="3" id="KW-1185">Reference proteome</keyword>
<evidence type="ECO:0000313" key="3">
    <source>
        <dbReference type="Proteomes" id="UP001341840"/>
    </source>
</evidence>
<feature type="non-terminal residue" evidence="2">
    <location>
        <position position="293"/>
    </location>
</feature>
<sequence>MSTATGPIGCAAINHAWLRLRRPPALPRHSCLYKNSFLTHLPISQSAPRITENTLRDPGIRKAPEMVTRADPDCEDRYCQFSPVHASPLAIRRNKVTLAKRRQCFVSGPTAPGGVVQINEIIMHRLNHASINHVWFVDSSDNCLELFLTVQGGYMSISAADLHRVQDLYRLDDNPGMGPYLLEVRYVDLGIFFIVVRNRLLDPVTTDPVEHLYFGELAPLALLGRVRDYFLIQYNDDASDGDNQENSDEYQSSDSSADDMEDEFQDFLVMPDTAIATYGKALSVADCTAEEYV</sequence>
<proteinExistence type="predicted"/>
<feature type="compositionally biased region" description="Acidic residues" evidence="1">
    <location>
        <begin position="237"/>
        <end position="248"/>
    </location>
</feature>
<gene>
    <name evidence="2" type="ORF">PIB30_097402</name>
</gene>
<organism evidence="2 3">
    <name type="scientific">Stylosanthes scabra</name>
    <dbReference type="NCBI Taxonomy" id="79078"/>
    <lineage>
        <taxon>Eukaryota</taxon>
        <taxon>Viridiplantae</taxon>
        <taxon>Streptophyta</taxon>
        <taxon>Embryophyta</taxon>
        <taxon>Tracheophyta</taxon>
        <taxon>Spermatophyta</taxon>
        <taxon>Magnoliopsida</taxon>
        <taxon>eudicotyledons</taxon>
        <taxon>Gunneridae</taxon>
        <taxon>Pentapetalae</taxon>
        <taxon>rosids</taxon>
        <taxon>fabids</taxon>
        <taxon>Fabales</taxon>
        <taxon>Fabaceae</taxon>
        <taxon>Papilionoideae</taxon>
        <taxon>50 kb inversion clade</taxon>
        <taxon>dalbergioids sensu lato</taxon>
        <taxon>Dalbergieae</taxon>
        <taxon>Pterocarpus clade</taxon>
        <taxon>Stylosanthes</taxon>
    </lineage>
</organism>